<dbReference type="RefSeq" id="WP_407032659.1">
    <property type="nucleotide sequence ID" value="NZ_JAQGEF010000027.1"/>
</dbReference>
<feature type="region of interest" description="Disordered" evidence="1">
    <location>
        <begin position="80"/>
        <end position="100"/>
    </location>
</feature>
<dbReference type="EMBL" id="JAQGEF010000027">
    <property type="protein sequence ID" value="MDA3616329.1"/>
    <property type="molecule type" value="Genomic_DNA"/>
</dbReference>
<dbReference type="Proteomes" id="UP001210231">
    <property type="component" value="Unassembled WGS sequence"/>
</dbReference>
<keyword evidence="3" id="KW-1185">Reference proteome</keyword>
<evidence type="ECO:0000313" key="3">
    <source>
        <dbReference type="Proteomes" id="UP001210231"/>
    </source>
</evidence>
<comment type="caution">
    <text evidence="2">The sequence shown here is derived from an EMBL/GenBank/DDBJ whole genome shotgun (WGS) entry which is preliminary data.</text>
</comment>
<feature type="compositionally biased region" description="Low complexity" evidence="1">
    <location>
        <begin position="82"/>
        <end position="100"/>
    </location>
</feature>
<gene>
    <name evidence="2" type="ORF">O3P16_16045</name>
</gene>
<reference evidence="2 3" key="1">
    <citation type="submission" date="2022-12" db="EMBL/GenBank/DDBJ databases">
        <title>Chitinophagaceae gen. sp. nov., a new member of the family Chitinophagaceae, isolated from soil in a chemical factory.</title>
        <authorList>
            <person name="Ke Z."/>
        </authorList>
    </citation>
    <scope>NUCLEOTIDE SEQUENCE [LARGE SCALE GENOMIC DNA]</scope>
    <source>
        <strain evidence="2 3">LY-5</strain>
    </source>
</reference>
<accession>A0ABT4UNB7</accession>
<name>A0ABT4UNB7_9BACT</name>
<protein>
    <submittedName>
        <fullName evidence="2">Uncharacterized protein</fullName>
    </submittedName>
</protein>
<organism evidence="2 3">
    <name type="scientific">Polluticaenibacter yanchengensis</name>
    <dbReference type="NCBI Taxonomy" id="3014562"/>
    <lineage>
        <taxon>Bacteria</taxon>
        <taxon>Pseudomonadati</taxon>
        <taxon>Bacteroidota</taxon>
        <taxon>Chitinophagia</taxon>
        <taxon>Chitinophagales</taxon>
        <taxon>Chitinophagaceae</taxon>
        <taxon>Polluticaenibacter</taxon>
    </lineage>
</organism>
<sequence>MWERKDNYKETVIKNVSRNTALGAESSLILINSLNPGTAKMTTRIDNQKMSTYNPIYLANGLIALTSQQSKDWVRKYFMPTNPMGPNNVQNNNQNNSQPN</sequence>
<evidence type="ECO:0000256" key="1">
    <source>
        <dbReference type="SAM" id="MobiDB-lite"/>
    </source>
</evidence>
<proteinExistence type="predicted"/>
<evidence type="ECO:0000313" key="2">
    <source>
        <dbReference type="EMBL" id="MDA3616329.1"/>
    </source>
</evidence>